<protein>
    <submittedName>
        <fullName evidence="1">Uncharacterized protein</fullName>
    </submittedName>
</protein>
<gene>
    <name evidence="1" type="ORF">PILCRDRAFT_812584</name>
</gene>
<dbReference type="InParanoid" id="A0A0C3BTB0"/>
<accession>A0A0C3BTB0</accession>
<sequence length="68" mass="7329">MVDVYSGFSEGRSLLMMRTSSLRGGLGLRLLVALHESPSAISDDDNESETIALYADLGRRLGDGLVFP</sequence>
<proteinExistence type="predicted"/>
<dbReference type="Proteomes" id="UP000054166">
    <property type="component" value="Unassembled WGS sequence"/>
</dbReference>
<reference evidence="1 2" key="1">
    <citation type="submission" date="2014-04" db="EMBL/GenBank/DDBJ databases">
        <authorList>
            <consortium name="DOE Joint Genome Institute"/>
            <person name="Kuo A."/>
            <person name="Tarkka M."/>
            <person name="Buscot F."/>
            <person name="Kohler A."/>
            <person name="Nagy L.G."/>
            <person name="Floudas D."/>
            <person name="Copeland A."/>
            <person name="Barry K.W."/>
            <person name="Cichocki N."/>
            <person name="Veneault-Fourrey C."/>
            <person name="LaButti K."/>
            <person name="Lindquist E.A."/>
            <person name="Lipzen A."/>
            <person name="Lundell T."/>
            <person name="Morin E."/>
            <person name="Murat C."/>
            <person name="Sun H."/>
            <person name="Tunlid A."/>
            <person name="Henrissat B."/>
            <person name="Grigoriev I.V."/>
            <person name="Hibbett D.S."/>
            <person name="Martin F."/>
            <person name="Nordberg H.P."/>
            <person name="Cantor M.N."/>
            <person name="Hua S.X."/>
        </authorList>
    </citation>
    <scope>NUCLEOTIDE SEQUENCE [LARGE SCALE GENOMIC DNA]</scope>
    <source>
        <strain evidence="1 2">F 1598</strain>
    </source>
</reference>
<dbReference type="EMBL" id="KN832974">
    <property type="protein sequence ID" value="KIM89778.1"/>
    <property type="molecule type" value="Genomic_DNA"/>
</dbReference>
<dbReference type="AlphaFoldDB" id="A0A0C3BTB0"/>
<evidence type="ECO:0000313" key="1">
    <source>
        <dbReference type="EMBL" id="KIM89778.1"/>
    </source>
</evidence>
<organism evidence="1 2">
    <name type="scientific">Piloderma croceum (strain F 1598)</name>
    <dbReference type="NCBI Taxonomy" id="765440"/>
    <lineage>
        <taxon>Eukaryota</taxon>
        <taxon>Fungi</taxon>
        <taxon>Dikarya</taxon>
        <taxon>Basidiomycota</taxon>
        <taxon>Agaricomycotina</taxon>
        <taxon>Agaricomycetes</taxon>
        <taxon>Agaricomycetidae</taxon>
        <taxon>Atheliales</taxon>
        <taxon>Atheliaceae</taxon>
        <taxon>Piloderma</taxon>
    </lineage>
</organism>
<dbReference type="HOGENOM" id="CLU_2794800_0_0_1"/>
<evidence type="ECO:0000313" key="2">
    <source>
        <dbReference type="Proteomes" id="UP000054166"/>
    </source>
</evidence>
<reference evidence="2" key="2">
    <citation type="submission" date="2015-01" db="EMBL/GenBank/DDBJ databases">
        <title>Evolutionary Origins and Diversification of the Mycorrhizal Mutualists.</title>
        <authorList>
            <consortium name="DOE Joint Genome Institute"/>
            <consortium name="Mycorrhizal Genomics Consortium"/>
            <person name="Kohler A."/>
            <person name="Kuo A."/>
            <person name="Nagy L.G."/>
            <person name="Floudas D."/>
            <person name="Copeland A."/>
            <person name="Barry K.W."/>
            <person name="Cichocki N."/>
            <person name="Veneault-Fourrey C."/>
            <person name="LaButti K."/>
            <person name="Lindquist E.A."/>
            <person name="Lipzen A."/>
            <person name="Lundell T."/>
            <person name="Morin E."/>
            <person name="Murat C."/>
            <person name="Riley R."/>
            <person name="Ohm R."/>
            <person name="Sun H."/>
            <person name="Tunlid A."/>
            <person name="Henrissat B."/>
            <person name="Grigoriev I.V."/>
            <person name="Hibbett D.S."/>
            <person name="Martin F."/>
        </authorList>
    </citation>
    <scope>NUCLEOTIDE SEQUENCE [LARGE SCALE GENOMIC DNA]</scope>
    <source>
        <strain evidence="2">F 1598</strain>
    </source>
</reference>
<keyword evidence="2" id="KW-1185">Reference proteome</keyword>
<name>A0A0C3BTB0_PILCF</name>